<sequence length="116" mass="13219">MYWFRARGKLSDDAALHRCVVAYASDLIFLNVSLNPHREKGLKTRSLSLDHSIWFHRDCRADDWLLYVIESPSAHGGRGFCYGRMFNRKGELVASLTQEGLIRKATSPVNPPKSKL</sequence>
<feature type="domain" description="Acyl-CoA thioesterase 2 C-terminal" evidence="1">
    <location>
        <begin position="3"/>
        <end position="101"/>
    </location>
</feature>
<dbReference type="OrthoDB" id="68328at2759"/>
<evidence type="ECO:0000259" key="1">
    <source>
        <dbReference type="Pfam" id="PF02551"/>
    </source>
</evidence>
<dbReference type="Pfam" id="PF02551">
    <property type="entry name" value="Acyl_CoA_thio"/>
    <property type="match status" value="1"/>
</dbReference>
<evidence type="ECO:0000313" key="2">
    <source>
        <dbReference type="EMBL" id="MQL84170.1"/>
    </source>
</evidence>
<dbReference type="PANTHER" id="PTHR11066:SF34">
    <property type="entry name" value="ACYL-COENZYME A THIOESTERASE 8"/>
    <property type="match status" value="1"/>
</dbReference>
<dbReference type="CDD" id="cd03444">
    <property type="entry name" value="Thioesterase_II_repeat1"/>
    <property type="match status" value="1"/>
</dbReference>
<dbReference type="Gene3D" id="3.10.129.10">
    <property type="entry name" value="Hotdog Thioesterase"/>
    <property type="match status" value="1"/>
</dbReference>
<protein>
    <recommendedName>
        <fullName evidence="1">Acyl-CoA thioesterase 2 C-terminal domain-containing protein</fullName>
    </recommendedName>
</protein>
<dbReference type="InterPro" id="IPR003703">
    <property type="entry name" value="Acyl_CoA_thio"/>
</dbReference>
<dbReference type="SUPFAM" id="SSF54637">
    <property type="entry name" value="Thioesterase/thiol ester dehydrase-isomerase"/>
    <property type="match status" value="1"/>
</dbReference>
<dbReference type="GO" id="GO:0006637">
    <property type="term" value="P:acyl-CoA metabolic process"/>
    <property type="evidence" value="ECO:0007669"/>
    <property type="project" value="InterPro"/>
</dbReference>
<gene>
    <name evidence="2" type="ORF">Taro_016689</name>
</gene>
<dbReference type="InterPro" id="IPR029069">
    <property type="entry name" value="HotDog_dom_sf"/>
</dbReference>
<proteinExistence type="predicted"/>
<dbReference type="AlphaFoldDB" id="A0A843UQZ3"/>
<name>A0A843UQZ3_COLES</name>
<evidence type="ECO:0000313" key="3">
    <source>
        <dbReference type="Proteomes" id="UP000652761"/>
    </source>
</evidence>
<accession>A0A843UQZ3</accession>
<dbReference type="InterPro" id="IPR025652">
    <property type="entry name" value="TesB_C"/>
</dbReference>
<dbReference type="EMBL" id="NMUH01000744">
    <property type="protein sequence ID" value="MQL84170.1"/>
    <property type="molecule type" value="Genomic_DNA"/>
</dbReference>
<organism evidence="2 3">
    <name type="scientific">Colocasia esculenta</name>
    <name type="common">Wild taro</name>
    <name type="synonym">Arum esculentum</name>
    <dbReference type="NCBI Taxonomy" id="4460"/>
    <lineage>
        <taxon>Eukaryota</taxon>
        <taxon>Viridiplantae</taxon>
        <taxon>Streptophyta</taxon>
        <taxon>Embryophyta</taxon>
        <taxon>Tracheophyta</taxon>
        <taxon>Spermatophyta</taxon>
        <taxon>Magnoliopsida</taxon>
        <taxon>Liliopsida</taxon>
        <taxon>Araceae</taxon>
        <taxon>Aroideae</taxon>
        <taxon>Colocasieae</taxon>
        <taxon>Colocasia</taxon>
    </lineage>
</organism>
<comment type="caution">
    <text evidence="2">The sequence shown here is derived from an EMBL/GenBank/DDBJ whole genome shotgun (WGS) entry which is preliminary data.</text>
</comment>
<dbReference type="PANTHER" id="PTHR11066">
    <property type="entry name" value="ACYL-COA THIOESTERASE"/>
    <property type="match status" value="1"/>
</dbReference>
<dbReference type="GO" id="GO:0009062">
    <property type="term" value="P:fatty acid catabolic process"/>
    <property type="evidence" value="ECO:0007669"/>
    <property type="project" value="TreeGrafter"/>
</dbReference>
<dbReference type="GO" id="GO:0047617">
    <property type="term" value="F:fatty acyl-CoA hydrolase activity"/>
    <property type="evidence" value="ECO:0007669"/>
    <property type="project" value="InterPro"/>
</dbReference>
<dbReference type="Proteomes" id="UP000652761">
    <property type="component" value="Unassembled WGS sequence"/>
</dbReference>
<reference evidence="2" key="1">
    <citation type="submission" date="2017-07" db="EMBL/GenBank/DDBJ databases">
        <title>Taro Niue Genome Assembly and Annotation.</title>
        <authorList>
            <person name="Atibalentja N."/>
            <person name="Keating K."/>
            <person name="Fields C.J."/>
        </authorList>
    </citation>
    <scope>NUCLEOTIDE SEQUENCE</scope>
    <source>
        <strain evidence="2">Niue_2</strain>
        <tissue evidence="2">Leaf</tissue>
    </source>
</reference>
<keyword evidence="3" id="KW-1185">Reference proteome</keyword>